<feature type="transmembrane region" description="Helical" evidence="2">
    <location>
        <begin position="49"/>
        <end position="68"/>
    </location>
</feature>
<dbReference type="GO" id="GO:0051787">
    <property type="term" value="F:misfolded protein binding"/>
    <property type="evidence" value="ECO:0007669"/>
    <property type="project" value="TreeGrafter"/>
</dbReference>
<feature type="non-terminal residue" evidence="4">
    <location>
        <position position="365"/>
    </location>
</feature>
<accession>A0A0D7A5G8</accession>
<dbReference type="Gene3D" id="1.10.287.110">
    <property type="entry name" value="DnaJ domain"/>
    <property type="match status" value="1"/>
</dbReference>
<gene>
    <name evidence="4" type="ORF">FISHEDRAFT_21512</name>
</gene>
<evidence type="ECO:0000259" key="3">
    <source>
        <dbReference type="PROSITE" id="PS50076"/>
    </source>
</evidence>
<feature type="non-terminal residue" evidence="4">
    <location>
        <position position="1"/>
    </location>
</feature>
<dbReference type="EMBL" id="KN882043">
    <property type="protein sequence ID" value="KIY46063.1"/>
    <property type="molecule type" value="Genomic_DNA"/>
</dbReference>
<evidence type="ECO:0000313" key="5">
    <source>
        <dbReference type="Proteomes" id="UP000054144"/>
    </source>
</evidence>
<sequence length="365" mass="41074">ALLGLAGWSIIPDLATRKALPAIHFFAFKYMGAQPPRQGTPQYQQHYRYTYAFVVLAYLLYNLVNGMVSLPPNFYQLLGVAPNVDETALRYAFKQFARRNHPDRPGVGPAGAQQFLVVRDAYEALKNDAVRYAYDRFGPEVLAWKKCVTPRDYVQTGLMRSCGFYIASLVGLFLISRLNPTSQVSFWRYVLFATLLGAEISLVFSPSPGGPFFDNAPLWVAALRTLFPRRVIHQHILFLHQLFLFFSVALSKVVPVLFPDIAMHLRQLAEKEAQQLVSVTDEHITTMLHTTLHAVHPFTPETRVPLGQVRSLTSPSPSVISALSDEMVNLVIERNLRQEDGPLRSTWESALVRARRAASEPPLPL</sequence>
<dbReference type="Pfam" id="PF00226">
    <property type="entry name" value="DnaJ"/>
    <property type="match status" value="1"/>
</dbReference>
<dbReference type="CDD" id="cd06257">
    <property type="entry name" value="DnaJ"/>
    <property type="match status" value="1"/>
</dbReference>
<dbReference type="PROSITE" id="PS50076">
    <property type="entry name" value="DNAJ_2"/>
    <property type="match status" value="1"/>
</dbReference>
<dbReference type="InterPro" id="IPR051948">
    <property type="entry name" value="Hsp70_co-chaperone_J-domain"/>
</dbReference>
<keyword evidence="2" id="KW-1133">Transmembrane helix</keyword>
<name>A0A0D7A5G8_9AGAR</name>
<dbReference type="GO" id="GO:0036503">
    <property type="term" value="P:ERAD pathway"/>
    <property type="evidence" value="ECO:0007669"/>
    <property type="project" value="TreeGrafter"/>
</dbReference>
<dbReference type="SUPFAM" id="SSF46565">
    <property type="entry name" value="Chaperone J-domain"/>
    <property type="match status" value="1"/>
</dbReference>
<evidence type="ECO:0000256" key="1">
    <source>
        <dbReference type="ARBA" id="ARBA00023186"/>
    </source>
</evidence>
<dbReference type="InterPro" id="IPR036869">
    <property type="entry name" value="J_dom_sf"/>
</dbReference>
<evidence type="ECO:0000256" key="2">
    <source>
        <dbReference type="SAM" id="Phobius"/>
    </source>
</evidence>
<feature type="transmembrane region" description="Helical" evidence="2">
    <location>
        <begin position="236"/>
        <end position="258"/>
    </location>
</feature>
<proteinExistence type="predicted"/>
<dbReference type="GO" id="GO:0005783">
    <property type="term" value="C:endoplasmic reticulum"/>
    <property type="evidence" value="ECO:0007669"/>
    <property type="project" value="TreeGrafter"/>
</dbReference>
<feature type="domain" description="J" evidence="3">
    <location>
        <begin position="73"/>
        <end position="138"/>
    </location>
</feature>
<dbReference type="PANTHER" id="PTHR44360">
    <property type="entry name" value="DNAJ HOMOLOG SUBFAMILY B MEMBER 9"/>
    <property type="match status" value="1"/>
</dbReference>
<feature type="transmembrane region" description="Helical" evidence="2">
    <location>
        <begin position="187"/>
        <end position="205"/>
    </location>
</feature>
<organism evidence="4 5">
    <name type="scientific">Fistulina hepatica ATCC 64428</name>
    <dbReference type="NCBI Taxonomy" id="1128425"/>
    <lineage>
        <taxon>Eukaryota</taxon>
        <taxon>Fungi</taxon>
        <taxon>Dikarya</taxon>
        <taxon>Basidiomycota</taxon>
        <taxon>Agaricomycotina</taxon>
        <taxon>Agaricomycetes</taxon>
        <taxon>Agaricomycetidae</taxon>
        <taxon>Agaricales</taxon>
        <taxon>Fistulinaceae</taxon>
        <taxon>Fistulina</taxon>
    </lineage>
</organism>
<reference evidence="4 5" key="1">
    <citation type="journal article" date="2015" name="Fungal Genet. Biol.">
        <title>Evolution of novel wood decay mechanisms in Agaricales revealed by the genome sequences of Fistulina hepatica and Cylindrobasidium torrendii.</title>
        <authorList>
            <person name="Floudas D."/>
            <person name="Held B.W."/>
            <person name="Riley R."/>
            <person name="Nagy L.G."/>
            <person name="Koehler G."/>
            <person name="Ransdell A.S."/>
            <person name="Younus H."/>
            <person name="Chow J."/>
            <person name="Chiniquy J."/>
            <person name="Lipzen A."/>
            <person name="Tritt A."/>
            <person name="Sun H."/>
            <person name="Haridas S."/>
            <person name="LaButti K."/>
            <person name="Ohm R.A."/>
            <person name="Kues U."/>
            <person name="Blanchette R.A."/>
            <person name="Grigoriev I.V."/>
            <person name="Minto R.E."/>
            <person name="Hibbett D.S."/>
        </authorList>
    </citation>
    <scope>NUCLEOTIDE SEQUENCE [LARGE SCALE GENOMIC DNA]</scope>
    <source>
        <strain evidence="4 5">ATCC 64428</strain>
    </source>
</reference>
<protein>
    <recommendedName>
        <fullName evidence="3">J domain-containing protein</fullName>
    </recommendedName>
</protein>
<dbReference type="AlphaFoldDB" id="A0A0D7A5G8"/>
<evidence type="ECO:0000313" key="4">
    <source>
        <dbReference type="EMBL" id="KIY46063.1"/>
    </source>
</evidence>
<keyword evidence="2" id="KW-0472">Membrane</keyword>
<keyword evidence="1" id="KW-0143">Chaperone</keyword>
<keyword evidence="2" id="KW-0812">Transmembrane</keyword>
<feature type="transmembrane region" description="Helical" evidence="2">
    <location>
        <begin position="158"/>
        <end position="175"/>
    </location>
</feature>
<dbReference type="SMART" id="SM00271">
    <property type="entry name" value="DnaJ"/>
    <property type="match status" value="1"/>
</dbReference>
<dbReference type="OrthoDB" id="10250354at2759"/>
<keyword evidence="5" id="KW-1185">Reference proteome</keyword>
<dbReference type="PANTHER" id="PTHR44360:SF1">
    <property type="entry name" value="DNAJ HOMOLOG SUBFAMILY B MEMBER 9"/>
    <property type="match status" value="1"/>
</dbReference>
<dbReference type="Proteomes" id="UP000054144">
    <property type="component" value="Unassembled WGS sequence"/>
</dbReference>
<dbReference type="GO" id="GO:0051087">
    <property type="term" value="F:protein-folding chaperone binding"/>
    <property type="evidence" value="ECO:0007669"/>
    <property type="project" value="TreeGrafter"/>
</dbReference>
<dbReference type="InterPro" id="IPR001623">
    <property type="entry name" value="DnaJ_domain"/>
</dbReference>
<dbReference type="PRINTS" id="PR00625">
    <property type="entry name" value="JDOMAIN"/>
</dbReference>